<evidence type="ECO:0000313" key="3">
    <source>
        <dbReference type="Proteomes" id="UP000199460"/>
    </source>
</evidence>
<dbReference type="EMBL" id="FNJJ01000005">
    <property type="protein sequence ID" value="SDP72864.1"/>
    <property type="molecule type" value="Genomic_DNA"/>
</dbReference>
<evidence type="ECO:0008006" key="4">
    <source>
        <dbReference type="Google" id="ProtNLM"/>
    </source>
</evidence>
<sequence length="455" mass="49662">MNILRLGLLLSLSLSAALQAAERAQDFRHGAPLQLSGEGPWYRLELPIAAHFAAQHGDLRDLRVFDAQGQAQAYALIPGRSETVAHEQEHGVRWFPLHGRADAQAAPALRVERSTTGTLIELRGESAAEADQQLRGWLLDASAIDAPLVRLSLDWSGGEDGFQRFSIEASDDLQRWQSWGEGQVARLSFADERIDQRQIELPGQRARYLRLLWRAPTQAPQLEVATLRSRRQDQQAAPLVWSEPLPAEHGADGLYRWQLPLALPLERLRLPLAQANTLAPLRIEARSSDQGAWRPLASGLLYRLPENGREMVHDELALPGWPVRQLRLQLDPRGGGLGPEVPNLQVAVRATQLVFLARGEAPYRLALGNAGAQSTALPLPSLIPGYQAERLASLGRAELDDASLLAGTAEQPSALAQADWQRWGLWAVLLAGVGLLAAMATSLLRRPSSAGGEGG</sequence>
<dbReference type="RefSeq" id="WP_090430219.1">
    <property type="nucleotide sequence ID" value="NZ_FNJJ01000005.1"/>
</dbReference>
<keyword evidence="1" id="KW-0732">Signal</keyword>
<organism evidence="2 3">
    <name type="scientific">Ectopseudomonas guguanensis</name>
    <dbReference type="NCBI Taxonomy" id="1198456"/>
    <lineage>
        <taxon>Bacteria</taxon>
        <taxon>Pseudomonadati</taxon>
        <taxon>Pseudomonadota</taxon>
        <taxon>Gammaproteobacteria</taxon>
        <taxon>Pseudomonadales</taxon>
        <taxon>Pseudomonadaceae</taxon>
        <taxon>Ectopseudomonas</taxon>
    </lineage>
</organism>
<dbReference type="InterPro" id="IPR025060">
    <property type="entry name" value="DUF3999"/>
</dbReference>
<dbReference type="OrthoDB" id="5405606at2"/>
<reference evidence="3" key="1">
    <citation type="submission" date="2016-10" db="EMBL/GenBank/DDBJ databases">
        <authorList>
            <person name="Varghese N."/>
            <person name="Submissions S."/>
        </authorList>
    </citation>
    <scope>NUCLEOTIDE SEQUENCE [LARGE SCALE GENOMIC DNA]</scope>
    <source>
        <strain evidence="3">JCM 18416</strain>
    </source>
</reference>
<gene>
    <name evidence="2" type="ORF">SAMN05216213_105174</name>
</gene>
<dbReference type="Pfam" id="PF13163">
    <property type="entry name" value="DUF3999"/>
    <property type="match status" value="1"/>
</dbReference>
<name>A0A1H0V3C3_9GAMM</name>
<dbReference type="Proteomes" id="UP000199460">
    <property type="component" value="Unassembled WGS sequence"/>
</dbReference>
<keyword evidence="3" id="KW-1185">Reference proteome</keyword>
<protein>
    <recommendedName>
        <fullName evidence="4">DUF3999 domain-containing protein</fullName>
    </recommendedName>
</protein>
<dbReference type="GeneID" id="300931643"/>
<dbReference type="AlphaFoldDB" id="A0A1H0V3C3"/>
<feature type="chain" id="PRO_5011603951" description="DUF3999 domain-containing protein" evidence="1">
    <location>
        <begin position="21"/>
        <end position="455"/>
    </location>
</feature>
<evidence type="ECO:0000256" key="1">
    <source>
        <dbReference type="SAM" id="SignalP"/>
    </source>
</evidence>
<feature type="signal peptide" evidence="1">
    <location>
        <begin position="1"/>
        <end position="20"/>
    </location>
</feature>
<proteinExistence type="predicted"/>
<accession>A0A1H0V3C3</accession>
<evidence type="ECO:0000313" key="2">
    <source>
        <dbReference type="EMBL" id="SDP72864.1"/>
    </source>
</evidence>